<evidence type="ECO:0000256" key="3">
    <source>
        <dbReference type="ARBA" id="ARBA00022801"/>
    </source>
</evidence>
<name>A0A2A2SDR6_9SPHN</name>
<feature type="domain" description="Metallo-beta-lactamase" evidence="5">
    <location>
        <begin position="31"/>
        <end position="271"/>
    </location>
</feature>
<reference evidence="7" key="1">
    <citation type="submission" date="2017-09" db="EMBL/GenBank/DDBJ databases">
        <authorList>
            <person name="Feng G."/>
            <person name="Zhu H."/>
        </authorList>
    </citation>
    <scope>NUCLEOTIDE SEQUENCE [LARGE SCALE GENOMIC DNA]</scope>
    <source>
        <strain evidence="7">1PNM-20</strain>
    </source>
</reference>
<dbReference type="RefSeq" id="WP_095999155.1">
    <property type="nucleotide sequence ID" value="NZ_NSLI01000004.1"/>
</dbReference>
<dbReference type="Gene3D" id="3.60.15.10">
    <property type="entry name" value="Ribonuclease Z/Hydroxyacylglutathione hydrolase-like"/>
    <property type="match status" value="1"/>
</dbReference>
<dbReference type="EMBL" id="NSLI01000004">
    <property type="protein sequence ID" value="PAX07332.1"/>
    <property type="molecule type" value="Genomic_DNA"/>
</dbReference>
<dbReference type="InterPro" id="IPR001279">
    <property type="entry name" value="Metallo-B-lactamas"/>
</dbReference>
<evidence type="ECO:0000256" key="1">
    <source>
        <dbReference type="ARBA" id="ARBA00007749"/>
    </source>
</evidence>
<keyword evidence="2" id="KW-0479">Metal-binding</keyword>
<dbReference type="GO" id="GO:0046872">
    <property type="term" value="F:metal ion binding"/>
    <property type="evidence" value="ECO:0007669"/>
    <property type="project" value="UniProtKB-KW"/>
</dbReference>
<dbReference type="Pfam" id="PF00753">
    <property type="entry name" value="Lactamase_B"/>
    <property type="match status" value="1"/>
</dbReference>
<comment type="similarity">
    <text evidence="1">Belongs to the metallo-beta-lactamase superfamily.</text>
</comment>
<accession>A0A2A2SDR6</accession>
<dbReference type="OrthoDB" id="9773738at2"/>
<dbReference type="PANTHER" id="PTHR42978">
    <property type="entry name" value="QUORUM-QUENCHING LACTONASE YTNP-RELATED-RELATED"/>
    <property type="match status" value="1"/>
</dbReference>
<sequence length="289" mass="32544">MRIHHLNCGNDCPVGGAIFDGKSLGPLGHLVGHCLLIETDAHGLVLVDTGFGLKDVAHPHDPPARIPRFFRGLLNIRLREEDTAARQIEALGFKRDDVRHIVITHLDFDHAGGIEDFPGAAVHLMADEYSAANGPKRGFIPNERYRPRQWNEVTDWRTYAAKAGGEGWFGFDAVRDLDGLPPEILLVPLPGHTWGHAGVAVRRDDGHWLLHAGDAYFYRGEVRSDRRRCTPGLRAYQTMMEVHREQRLENQARVRRLSVERRDEVQVVCAHDPVEFERCAAQGGLRQRS</sequence>
<evidence type="ECO:0000313" key="7">
    <source>
        <dbReference type="Proteomes" id="UP000218151"/>
    </source>
</evidence>
<dbReference type="Proteomes" id="UP000218151">
    <property type="component" value="Unassembled WGS sequence"/>
</dbReference>
<organism evidence="6 7">
    <name type="scientific">Sphingomonas lenta</name>
    <dbReference type="NCBI Taxonomy" id="1141887"/>
    <lineage>
        <taxon>Bacteria</taxon>
        <taxon>Pseudomonadati</taxon>
        <taxon>Pseudomonadota</taxon>
        <taxon>Alphaproteobacteria</taxon>
        <taxon>Sphingomonadales</taxon>
        <taxon>Sphingomonadaceae</taxon>
        <taxon>Sphingomonas</taxon>
    </lineage>
</organism>
<evidence type="ECO:0000256" key="4">
    <source>
        <dbReference type="ARBA" id="ARBA00022833"/>
    </source>
</evidence>
<dbReference type="InterPro" id="IPR051013">
    <property type="entry name" value="MBL_superfamily_lactonases"/>
</dbReference>
<keyword evidence="4" id="KW-0862">Zinc</keyword>
<evidence type="ECO:0000313" key="6">
    <source>
        <dbReference type="EMBL" id="PAX07332.1"/>
    </source>
</evidence>
<dbReference type="GO" id="GO:0016787">
    <property type="term" value="F:hydrolase activity"/>
    <property type="evidence" value="ECO:0007669"/>
    <property type="project" value="UniProtKB-KW"/>
</dbReference>
<keyword evidence="7" id="KW-1185">Reference proteome</keyword>
<comment type="caution">
    <text evidence="6">The sequence shown here is derived from an EMBL/GenBank/DDBJ whole genome shotgun (WGS) entry which is preliminary data.</text>
</comment>
<dbReference type="SMART" id="SM00849">
    <property type="entry name" value="Lactamase_B"/>
    <property type="match status" value="1"/>
</dbReference>
<evidence type="ECO:0000259" key="5">
    <source>
        <dbReference type="SMART" id="SM00849"/>
    </source>
</evidence>
<evidence type="ECO:0000256" key="2">
    <source>
        <dbReference type="ARBA" id="ARBA00022723"/>
    </source>
</evidence>
<gene>
    <name evidence="6" type="ORF">CKY28_15060</name>
</gene>
<dbReference type="PANTHER" id="PTHR42978:SF3">
    <property type="entry name" value="BLR3078 PROTEIN"/>
    <property type="match status" value="1"/>
</dbReference>
<protein>
    <submittedName>
        <fullName evidence="6">MBL fold metallo-hydrolase</fullName>
    </submittedName>
</protein>
<keyword evidence="3 6" id="KW-0378">Hydrolase</keyword>
<dbReference type="AlphaFoldDB" id="A0A2A2SDR6"/>
<proteinExistence type="inferred from homology"/>
<dbReference type="InterPro" id="IPR036866">
    <property type="entry name" value="RibonucZ/Hydroxyglut_hydro"/>
</dbReference>
<dbReference type="CDD" id="cd07742">
    <property type="entry name" value="metallo-hydrolase-like_MBL-fold"/>
    <property type="match status" value="1"/>
</dbReference>
<dbReference type="SUPFAM" id="SSF56281">
    <property type="entry name" value="Metallo-hydrolase/oxidoreductase"/>
    <property type="match status" value="1"/>
</dbReference>